<dbReference type="AlphaFoldDB" id="A0A6H0Y685"/>
<evidence type="ECO:0008006" key="4">
    <source>
        <dbReference type="Google" id="ProtNLM"/>
    </source>
</evidence>
<accession>A0A6H0Y685</accession>
<dbReference type="Proteomes" id="UP000503462">
    <property type="component" value="Chromosome 5"/>
</dbReference>
<protein>
    <recommendedName>
        <fullName evidence="4">Apple domain-containing protein</fullName>
    </recommendedName>
</protein>
<feature type="chain" id="PRO_5026280261" description="Apple domain-containing protein" evidence="1">
    <location>
        <begin position="21"/>
        <end position="437"/>
    </location>
</feature>
<proteinExistence type="predicted"/>
<reference evidence="2 3" key="1">
    <citation type="journal article" date="2016" name="Sci. Rep.">
        <title>Peltaster fructicola genome reveals evolution from an invasive phytopathogen to an ectophytic parasite.</title>
        <authorList>
            <person name="Xu C."/>
            <person name="Chen H."/>
            <person name="Gleason M.L."/>
            <person name="Xu J.R."/>
            <person name="Liu H."/>
            <person name="Zhang R."/>
            <person name="Sun G."/>
        </authorList>
    </citation>
    <scope>NUCLEOTIDE SEQUENCE [LARGE SCALE GENOMIC DNA]</scope>
    <source>
        <strain evidence="2 3">LNHT1506</strain>
    </source>
</reference>
<organism evidence="2 3">
    <name type="scientific">Peltaster fructicola</name>
    <dbReference type="NCBI Taxonomy" id="286661"/>
    <lineage>
        <taxon>Eukaryota</taxon>
        <taxon>Fungi</taxon>
        <taxon>Dikarya</taxon>
        <taxon>Ascomycota</taxon>
        <taxon>Pezizomycotina</taxon>
        <taxon>Dothideomycetes</taxon>
        <taxon>Dothideomycetes incertae sedis</taxon>
        <taxon>Peltaster</taxon>
    </lineage>
</organism>
<dbReference type="EMBL" id="CP051143">
    <property type="protein sequence ID" value="QIX02544.1"/>
    <property type="molecule type" value="Genomic_DNA"/>
</dbReference>
<feature type="signal peptide" evidence="1">
    <location>
        <begin position="1"/>
        <end position="20"/>
    </location>
</feature>
<evidence type="ECO:0000313" key="2">
    <source>
        <dbReference type="EMBL" id="QIX02544.1"/>
    </source>
</evidence>
<gene>
    <name evidence="2" type="ORF">AMS68_008061</name>
</gene>
<sequence length="437" mass="44605">MHASLILLPLLSASPLPTLSSWTKQVCLTSYAATSGAVSSTTQTRSYTIPQTQITVITPSTTVTAAVPTTTVTTTIVDTSTVTGQQVIATTTTTATSVVTNTATTTISSTEIDTVTSTITSTSSTTTTFSTSSGFTPIASIPSVVQSGGGTRAKRALESDEATLEERDAMMEDGELEKRTAVSSSSAKASASLNTVPSSSVKASSTLKVVSSSSAKASATPTFQSDCDKNQPYPSVITCYKAVVTVSISYRTVTAAKTTTFTVGNPTTVSVTSTVRSSTTITVLPAATTVTSSTTTTNTVTTTATATSATTTTTTVSTTTTSYLPLQTAYAACGADNLINRVGSTNINDAARYTGTTFLRTSDQTADACCVACQSTANCGGFLFRQATNGVVACDLAIVTTCSPTFVAFRFVARSQPAFVATAGDGPCGQGTWGGLQ</sequence>
<dbReference type="OrthoDB" id="5428787at2759"/>
<evidence type="ECO:0000256" key="1">
    <source>
        <dbReference type="SAM" id="SignalP"/>
    </source>
</evidence>
<keyword evidence="3" id="KW-1185">Reference proteome</keyword>
<evidence type="ECO:0000313" key="3">
    <source>
        <dbReference type="Proteomes" id="UP000503462"/>
    </source>
</evidence>
<keyword evidence="1" id="KW-0732">Signal</keyword>
<name>A0A6H0Y685_9PEZI</name>